<accession>A0A9W7CX48</accession>
<dbReference type="EMBL" id="BSXT01002080">
    <property type="protein sequence ID" value="GMF47093.1"/>
    <property type="molecule type" value="Genomic_DNA"/>
</dbReference>
<dbReference type="InterPro" id="IPR041577">
    <property type="entry name" value="RT_RNaseH_2"/>
</dbReference>
<dbReference type="Gene3D" id="3.30.70.270">
    <property type="match status" value="2"/>
</dbReference>
<evidence type="ECO:0000259" key="2">
    <source>
        <dbReference type="Pfam" id="PF17919"/>
    </source>
</evidence>
<dbReference type="Gene3D" id="3.10.10.10">
    <property type="entry name" value="HIV Type 1 Reverse Transcriptase, subunit A, domain 1"/>
    <property type="match status" value="1"/>
</dbReference>
<dbReference type="Proteomes" id="UP001165121">
    <property type="component" value="Unassembled WGS sequence"/>
</dbReference>
<dbReference type="OrthoDB" id="8064693at2759"/>
<dbReference type="PANTHER" id="PTHR33064:SF37">
    <property type="entry name" value="RIBONUCLEASE H"/>
    <property type="match status" value="1"/>
</dbReference>
<feature type="region of interest" description="Disordered" evidence="1">
    <location>
        <begin position="293"/>
        <end position="352"/>
    </location>
</feature>
<dbReference type="InterPro" id="IPR051320">
    <property type="entry name" value="Viral_Replic_Matur_Polypro"/>
</dbReference>
<dbReference type="InterPro" id="IPR043502">
    <property type="entry name" value="DNA/RNA_pol_sf"/>
</dbReference>
<feature type="compositionally biased region" description="Polar residues" evidence="1">
    <location>
        <begin position="293"/>
        <end position="315"/>
    </location>
</feature>
<proteinExistence type="predicted"/>
<dbReference type="SUPFAM" id="SSF56672">
    <property type="entry name" value="DNA/RNA polymerases"/>
    <property type="match status" value="1"/>
</dbReference>
<evidence type="ECO:0000256" key="1">
    <source>
        <dbReference type="SAM" id="MobiDB-lite"/>
    </source>
</evidence>
<evidence type="ECO:0000313" key="4">
    <source>
        <dbReference type="Proteomes" id="UP001165121"/>
    </source>
</evidence>
<keyword evidence="4" id="KW-1185">Reference proteome</keyword>
<sequence length="765" mass="85517">MWITVRHYSVKEWGNHRIWQKDVPAPRSHSLDRWSIFSTVGIGPPTGGQNLILGMDFMAPAGIRHDLADGTICLPDEVRIQLAGRRPLYGDKFEQVTMGGYCEIDTGGSAEVRLRTGPPDRQKLWVVRGDRWVSTYVAGPGRSCYLCPTNVSERKLILHGDTKITMWLAGDRVPRLPGYVSVGSRRCAEWQNLAYQATTDGNGMTPKQEEAQGPAVVRPLYPTFTSILTRPPTCPLGTATASPINKGWSHDADSLCDDQELQLPSAEVSRTQIATSRMPSAPRKFGVCSTHVVHNQGQGAPNPDQRLNTSTNQQRNQRRAGEREINSGGLGGCSGKREHIPTEDAPNAHSAPVDLGDEEVCIKEGGDLYAEDVEGHLAVLPEVTPTTEDVKVEVIQVGNPNDNTQEQIDWLKYIIWRRRYLLIGKGNALPPAAKGAICDVDVGNAEPVAQRVRKVAPQFREKLFQLFKGLLSAKIIQHSTSPWASPIVVIIKKNGIDIRLCIDYRLVNSLTMLMVYPMPLINDLLDDLDKVLWYCSLGMASGFWVESMPDRARAASRVEKLLDAWDEWDLSISVAKRFWGLKKVDYLGHRVSAEEMEARPKDLSSLADLPFPTTLRSMPSFLGSLNYYSRFIEDFAIYASILYELREVDFFEASRQTKTRPDNDALEDHQDQRDKWTRATKAFVTLKDKIVNAPILTHFDPDKRPVVILYASKWAISAALVQEHDGVYKPVAYTSRTIKPNDINYGIVDKEVLALLGCWMCATRN</sequence>
<dbReference type="AlphaFoldDB" id="A0A9W7CX48"/>
<reference evidence="3" key="1">
    <citation type="submission" date="2023-04" db="EMBL/GenBank/DDBJ databases">
        <title>Phytophthora fragariaefolia NBRC 109709.</title>
        <authorList>
            <person name="Ichikawa N."/>
            <person name="Sato H."/>
            <person name="Tonouchi N."/>
        </authorList>
    </citation>
    <scope>NUCLEOTIDE SEQUENCE</scope>
    <source>
        <strain evidence="3">NBRC 109709</strain>
    </source>
</reference>
<comment type="caution">
    <text evidence="3">The sequence shown here is derived from an EMBL/GenBank/DDBJ whole genome shotgun (WGS) entry which is preliminary data.</text>
</comment>
<evidence type="ECO:0000313" key="3">
    <source>
        <dbReference type="EMBL" id="GMF47093.1"/>
    </source>
</evidence>
<dbReference type="InterPro" id="IPR043128">
    <property type="entry name" value="Rev_trsase/Diguanyl_cyclase"/>
</dbReference>
<dbReference type="PANTHER" id="PTHR33064">
    <property type="entry name" value="POL PROTEIN"/>
    <property type="match status" value="1"/>
</dbReference>
<dbReference type="Pfam" id="PF17919">
    <property type="entry name" value="RT_RNaseH_2"/>
    <property type="match status" value="1"/>
</dbReference>
<protein>
    <submittedName>
        <fullName evidence="3">Unnamed protein product</fullName>
    </submittedName>
</protein>
<organism evidence="3 4">
    <name type="scientific">Phytophthora fragariaefolia</name>
    <dbReference type="NCBI Taxonomy" id="1490495"/>
    <lineage>
        <taxon>Eukaryota</taxon>
        <taxon>Sar</taxon>
        <taxon>Stramenopiles</taxon>
        <taxon>Oomycota</taxon>
        <taxon>Peronosporomycetes</taxon>
        <taxon>Peronosporales</taxon>
        <taxon>Peronosporaceae</taxon>
        <taxon>Phytophthora</taxon>
    </lineage>
</organism>
<feature type="domain" description="Reverse transcriptase/retrotransposon-derived protein RNase H-like" evidence="2">
    <location>
        <begin position="679"/>
        <end position="756"/>
    </location>
</feature>
<gene>
    <name evidence="3" type="ORF">Pfra01_001762400</name>
</gene>
<name>A0A9W7CX48_9STRA</name>